<evidence type="ECO:0008006" key="4">
    <source>
        <dbReference type="Google" id="ProtNLM"/>
    </source>
</evidence>
<keyword evidence="3" id="KW-1185">Reference proteome</keyword>
<evidence type="ECO:0000256" key="1">
    <source>
        <dbReference type="SAM" id="MobiDB-lite"/>
    </source>
</evidence>
<feature type="region of interest" description="Disordered" evidence="1">
    <location>
        <begin position="1"/>
        <end position="56"/>
    </location>
</feature>
<dbReference type="AlphaFoldDB" id="A0A917Q470"/>
<organism evidence="2 3">
    <name type="scientific">Lentibacillus kapialis</name>
    <dbReference type="NCBI Taxonomy" id="340214"/>
    <lineage>
        <taxon>Bacteria</taxon>
        <taxon>Bacillati</taxon>
        <taxon>Bacillota</taxon>
        <taxon>Bacilli</taxon>
        <taxon>Bacillales</taxon>
        <taxon>Bacillaceae</taxon>
        <taxon>Lentibacillus</taxon>
    </lineage>
</organism>
<dbReference type="EMBL" id="BMNQ01000084">
    <property type="protein sequence ID" value="GGK08422.1"/>
    <property type="molecule type" value="Genomic_DNA"/>
</dbReference>
<dbReference type="Proteomes" id="UP000658382">
    <property type="component" value="Unassembled WGS sequence"/>
</dbReference>
<feature type="compositionally biased region" description="Basic and acidic residues" evidence="1">
    <location>
        <begin position="20"/>
        <end position="52"/>
    </location>
</feature>
<proteinExistence type="predicted"/>
<reference evidence="2" key="1">
    <citation type="journal article" date="2014" name="Int. J. Syst. Evol. Microbiol.">
        <title>Complete genome sequence of Corynebacterium casei LMG S-19264T (=DSM 44701T), isolated from a smear-ripened cheese.</title>
        <authorList>
            <consortium name="US DOE Joint Genome Institute (JGI-PGF)"/>
            <person name="Walter F."/>
            <person name="Albersmeier A."/>
            <person name="Kalinowski J."/>
            <person name="Ruckert C."/>
        </authorList>
    </citation>
    <scope>NUCLEOTIDE SEQUENCE</scope>
    <source>
        <strain evidence="2">JCM 12580</strain>
    </source>
</reference>
<reference evidence="2" key="2">
    <citation type="submission" date="2020-09" db="EMBL/GenBank/DDBJ databases">
        <authorList>
            <person name="Sun Q."/>
            <person name="Ohkuma M."/>
        </authorList>
    </citation>
    <scope>NUCLEOTIDE SEQUENCE</scope>
    <source>
        <strain evidence="2">JCM 12580</strain>
    </source>
</reference>
<evidence type="ECO:0000313" key="2">
    <source>
        <dbReference type="EMBL" id="GGK08422.1"/>
    </source>
</evidence>
<name>A0A917Q470_9BACI</name>
<sequence>MQTAVQAKEPLLINGYSAMKPDKDASKLSDHYSDQEKKEIPHHEAGGGDPERTVPLGDVLLKGKEDNTNGPLKDNRLVAFYGTPLSENMGILGRYSPDEMMKKLKEKTQEYSNLDPERPAIPTIELIATVAQRSPGPQGLYITPPNDDVIREYIQLAQEEEALLLLDIQLGRASVMEAVKKIEPYLKEPNVHLAIDTEYSVGEGQIPGKDLGQVDGANIQKAVDYVDQMVQENNLSDKMVLVHQFGNGIIQNKDKIHATDHVEVPLNYDGFGDAAIKKSAYGRLVREQPIQYGGFKLFTKNDTPLMTPKQVLALEPAPAIVNYQ</sequence>
<comment type="caution">
    <text evidence="2">The sequence shown here is derived from an EMBL/GenBank/DDBJ whole genome shotgun (WGS) entry which is preliminary data.</text>
</comment>
<accession>A0A917Q470</accession>
<protein>
    <recommendedName>
        <fullName evidence="4">Lipoprotein</fullName>
    </recommendedName>
</protein>
<evidence type="ECO:0000313" key="3">
    <source>
        <dbReference type="Proteomes" id="UP000658382"/>
    </source>
</evidence>
<gene>
    <name evidence="2" type="ORF">GCM10007063_33530</name>
</gene>